<dbReference type="AlphaFoldDB" id="A0A8X6HWY8"/>
<evidence type="ECO:0000313" key="2">
    <source>
        <dbReference type="Proteomes" id="UP000887116"/>
    </source>
</evidence>
<gene>
    <name evidence="1" type="ORF">TNCT_106801</name>
</gene>
<sequence>MVTLLQQVLPDHETHDIPWYENCCYFEPAVLYSEYVEQKAKKGHSAFVQVVWTEYANPKIEDL</sequence>
<accession>A0A8X6HWY8</accession>
<protein>
    <submittedName>
        <fullName evidence="1">Uncharacterized protein</fullName>
    </submittedName>
</protein>
<keyword evidence="2" id="KW-1185">Reference proteome</keyword>
<dbReference type="EMBL" id="BMAO01029401">
    <property type="protein sequence ID" value="GFR31394.1"/>
    <property type="molecule type" value="Genomic_DNA"/>
</dbReference>
<reference evidence="1" key="1">
    <citation type="submission" date="2020-07" db="EMBL/GenBank/DDBJ databases">
        <title>Multicomponent nature underlies the extraordinary mechanical properties of spider dragline silk.</title>
        <authorList>
            <person name="Kono N."/>
            <person name="Nakamura H."/>
            <person name="Mori M."/>
            <person name="Yoshida Y."/>
            <person name="Ohtoshi R."/>
            <person name="Malay A.D."/>
            <person name="Moran D.A.P."/>
            <person name="Tomita M."/>
            <person name="Numata K."/>
            <person name="Arakawa K."/>
        </authorList>
    </citation>
    <scope>NUCLEOTIDE SEQUENCE</scope>
</reference>
<name>A0A8X6HWY8_TRICU</name>
<dbReference type="Proteomes" id="UP000887116">
    <property type="component" value="Unassembled WGS sequence"/>
</dbReference>
<comment type="caution">
    <text evidence="1">The sequence shown here is derived from an EMBL/GenBank/DDBJ whole genome shotgun (WGS) entry which is preliminary data.</text>
</comment>
<proteinExistence type="predicted"/>
<feature type="non-terminal residue" evidence="1">
    <location>
        <position position="63"/>
    </location>
</feature>
<evidence type="ECO:0000313" key="1">
    <source>
        <dbReference type="EMBL" id="GFR31394.1"/>
    </source>
</evidence>
<organism evidence="1 2">
    <name type="scientific">Trichonephila clavata</name>
    <name type="common">Joro spider</name>
    <name type="synonym">Nephila clavata</name>
    <dbReference type="NCBI Taxonomy" id="2740835"/>
    <lineage>
        <taxon>Eukaryota</taxon>
        <taxon>Metazoa</taxon>
        <taxon>Ecdysozoa</taxon>
        <taxon>Arthropoda</taxon>
        <taxon>Chelicerata</taxon>
        <taxon>Arachnida</taxon>
        <taxon>Araneae</taxon>
        <taxon>Araneomorphae</taxon>
        <taxon>Entelegynae</taxon>
        <taxon>Araneoidea</taxon>
        <taxon>Nephilidae</taxon>
        <taxon>Trichonephila</taxon>
    </lineage>
</organism>